<evidence type="ECO:0000256" key="13">
    <source>
        <dbReference type="ARBA" id="ARBA00023315"/>
    </source>
</evidence>
<name>A0A653B7A4_ECTOL</name>
<protein>
    <recommendedName>
        <fullName evidence="5">Probable alginate O-acetylase AlgJ</fullName>
    </recommendedName>
    <alternativeName>
        <fullName evidence="14">Alginate biosynthesis protein AlgJ</fullName>
    </alternativeName>
</protein>
<keyword evidence="7" id="KW-0997">Cell inner membrane</keyword>
<dbReference type="AlphaFoldDB" id="A0A653B7A4"/>
<evidence type="ECO:0000256" key="12">
    <source>
        <dbReference type="ARBA" id="ARBA00023136"/>
    </source>
</evidence>
<evidence type="ECO:0000256" key="5">
    <source>
        <dbReference type="ARBA" id="ARBA00016086"/>
    </source>
</evidence>
<sequence>MMNRPIKTLYVVLFSLLLLPVSLLALANLADYRMPAKPSVLDGGLAKSIEQHYDEQFPLKQAGINLWAALEYLVFGEGRSGLVIGDGGWLYSDEEFDPVPDAQRQMRDNLALIRGVQRQLEQRDIHLVLAILPAKTRLYPEHTGEHHPSALQTSLYPRFHRAVRNAGIAAPDLLGPLLAGKGKAQMFLRTDTHWTPQGADVTARALSDVVRSAVQLRGEPQRFVTETVETRAHQGDLTRFLPLAPLFESLLPRADQLQQRETHSAQAGSDDLFADSDMPVALVGTSYSANPAWNFAGALRQHLQRDLGNYAEEGEGPLVPMLKYLQSEEFADNPPQLVIWEFPERYLPMTSDFTDFDPQWLAALKAGGERQGLAAASH</sequence>
<keyword evidence="8 15" id="KW-0808">Transferase</keyword>
<dbReference type="GO" id="GO:0042121">
    <property type="term" value="P:alginic acid biosynthetic process"/>
    <property type="evidence" value="ECO:0007669"/>
    <property type="project" value="UniProtKB-UniPathway"/>
</dbReference>
<dbReference type="GO" id="GO:0016746">
    <property type="term" value="F:acyltransferase activity"/>
    <property type="evidence" value="ECO:0007669"/>
    <property type="project" value="UniProtKB-KW"/>
</dbReference>
<evidence type="ECO:0000256" key="14">
    <source>
        <dbReference type="ARBA" id="ARBA00031031"/>
    </source>
</evidence>
<evidence type="ECO:0000256" key="6">
    <source>
        <dbReference type="ARBA" id="ARBA00022475"/>
    </source>
</evidence>
<keyword evidence="13 15" id="KW-0012">Acyltransferase</keyword>
<dbReference type="UniPathway" id="UPA00286"/>
<dbReference type="InterPro" id="IPR031811">
    <property type="entry name" value="ALGX/ALGJ_SGNH-like"/>
</dbReference>
<evidence type="ECO:0000256" key="9">
    <source>
        <dbReference type="ARBA" id="ARBA00022729"/>
    </source>
</evidence>
<comment type="subcellular location">
    <subcellularLocation>
        <location evidence="2">Cell inner membrane</location>
        <topology evidence="2">Peripheral membrane protein</topology>
        <orientation evidence="2">Periplasmic side</orientation>
    </subcellularLocation>
    <subcellularLocation>
        <location evidence="1">Periplasm</location>
    </subcellularLocation>
</comment>
<evidence type="ECO:0000256" key="2">
    <source>
        <dbReference type="ARBA" id="ARBA00004587"/>
    </source>
</evidence>
<dbReference type="GO" id="GO:0005886">
    <property type="term" value="C:plasma membrane"/>
    <property type="evidence" value="ECO:0007669"/>
    <property type="project" value="UniProtKB-SubCell"/>
</dbReference>
<gene>
    <name evidence="15" type="primary">algJ</name>
    <name evidence="15" type="ORF">POT9AD_3538</name>
</gene>
<comment type="similarity">
    <text evidence="4">Belongs to the AlgJ family.</text>
</comment>
<accession>A0A653B7A4</accession>
<dbReference type="InterPro" id="IPR034657">
    <property type="entry name" value="AlgJ"/>
</dbReference>
<evidence type="ECO:0000256" key="10">
    <source>
        <dbReference type="ARBA" id="ARBA00022764"/>
    </source>
</evidence>
<keyword evidence="12" id="KW-0472">Membrane</keyword>
<evidence type="ECO:0000256" key="11">
    <source>
        <dbReference type="ARBA" id="ARBA00022841"/>
    </source>
</evidence>
<evidence type="ECO:0000256" key="3">
    <source>
        <dbReference type="ARBA" id="ARBA00005182"/>
    </source>
</evidence>
<proteinExistence type="inferred from homology"/>
<dbReference type="GO" id="GO:0042597">
    <property type="term" value="C:periplasmic space"/>
    <property type="evidence" value="ECO:0007669"/>
    <property type="project" value="UniProtKB-SubCell"/>
</dbReference>
<evidence type="ECO:0000256" key="1">
    <source>
        <dbReference type="ARBA" id="ARBA00004418"/>
    </source>
</evidence>
<evidence type="ECO:0000256" key="7">
    <source>
        <dbReference type="ARBA" id="ARBA00022519"/>
    </source>
</evidence>
<dbReference type="EMBL" id="LR130779">
    <property type="protein sequence ID" value="VDN64513.1"/>
    <property type="molecule type" value="Genomic_DNA"/>
</dbReference>
<organism evidence="15">
    <name type="scientific">Ectopseudomonas oleovorans</name>
    <name type="common">Pseudomonas oleovorans</name>
    <dbReference type="NCBI Taxonomy" id="301"/>
    <lineage>
        <taxon>Bacteria</taxon>
        <taxon>Pseudomonadati</taxon>
        <taxon>Pseudomonadota</taxon>
        <taxon>Gammaproteobacteria</taxon>
        <taxon>Pseudomonadales</taxon>
        <taxon>Pseudomonadaceae</taxon>
        <taxon>Ectopseudomonas</taxon>
    </lineage>
</organism>
<keyword evidence="10" id="KW-0574">Periplasm</keyword>
<evidence type="ECO:0000256" key="4">
    <source>
        <dbReference type="ARBA" id="ARBA00006038"/>
    </source>
</evidence>
<reference evidence="15" key="1">
    <citation type="submission" date="2018-11" db="EMBL/GenBank/DDBJ databases">
        <authorList>
            <consortium name="Genoscope - CEA"/>
            <person name="William W."/>
        </authorList>
    </citation>
    <scope>NUCLEOTIDE SEQUENCE [LARGE SCALE GENOMIC DNA]</scope>
    <source>
        <strain evidence="15">T9AD</strain>
    </source>
</reference>
<keyword evidence="11" id="KW-0016">Alginate biosynthesis</keyword>
<keyword evidence="9" id="KW-0732">Signal</keyword>
<dbReference type="Pfam" id="PF16822">
    <property type="entry name" value="ALGX"/>
    <property type="match status" value="1"/>
</dbReference>
<evidence type="ECO:0000313" key="15">
    <source>
        <dbReference type="EMBL" id="VDN64513.1"/>
    </source>
</evidence>
<evidence type="ECO:0000256" key="8">
    <source>
        <dbReference type="ARBA" id="ARBA00022679"/>
    </source>
</evidence>
<comment type="pathway">
    <text evidence="3">Glycan biosynthesis; alginate biosynthesis.</text>
</comment>
<dbReference type="CDD" id="cd14442">
    <property type="entry name" value="AlgJ_like"/>
    <property type="match status" value="1"/>
</dbReference>
<keyword evidence="6" id="KW-1003">Cell membrane</keyword>